<comment type="caution">
    <text evidence="2">The sequence shown here is derived from an EMBL/GenBank/DDBJ whole genome shotgun (WGS) entry which is preliminary data.</text>
</comment>
<accession>A0ABN2CGP4</accession>
<dbReference type="RefSeq" id="WP_344209922.1">
    <property type="nucleotide sequence ID" value="NZ_BAAAOS010000007.1"/>
</dbReference>
<feature type="domain" description="DUF4253" evidence="1">
    <location>
        <begin position="146"/>
        <end position="254"/>
    </location>
</feature>
<dbReference type="Proteomes" id="UP001500393">
    <property type="component" value="Unassembled WGS sequence"/>
</dbReference>
<dbReference type="Pfam" id="PF14062">
    <property type="entry name" value="DUF4253"/>
    <property type="match status" value="1"/>
</dbReference>
<gene>
    <name evidence="2" type="ORF">GCM10009789_08390</name>
</gene>
<evidence type="ECO:0000259" key="1">
    <source>
        <dbReference type="Pfam" id="PF14062"/>
    </source>
</evidence>
<name>A0ABN2CGP4_9ACTN</name>
<evidence type="ECO:0000313" key="3">
    <source>
        <dbReference type="Proteomes" id="UP001500393"/>
    </source>
</evidence>
<keyword evidence="3" id="KW-1185">Reference proteome</keyword>
<sequence length="254" mass="27156">MPADLTAALPADLPPGRLVGAGGPPLFWLSDGPPDAGLYRRLLAAQPRTGLWPVITDAQAWTEGLSPEPVADIDGYDAATVLREIWTEMMTPVDGEEEVFGTEAFEDFAPFDQEFPGLADPGEPMAAASAAAEWFAGELDLGPDSRLLLAPADRTADLPAVVGWSGQMNLSNQVAPLLAVLRSWEERFGVRLVRLGFDTMDLSVAAPAVTPEHALRVAAEHAAFCPDNVEQGAGTLQAYAESVQAANTWSFWWD</sequence>
<reference evidence="2 3" key="1">
    <citation type="journal article" date="2019" name="Int. J. Syst. Evol. Microbiol.">
        <title>The Global Catalogue of Microorganisms (GCM) 10K type strain sequencing project: providing services to taxonomists for standard genome sequencing and annotation.</title>
        <authorList>
            <consortium name="The Broad Institute Genomics Platform"/>
            <consortium name="The Broad Institute Genome Sequencing Center for Infectious Disease"/>
            <person name="Wu L."/>
            <person name="Ma J."/>
        </authorList>
    </citation>
    <scope>NUCLEOTIDE SEQUENCE [LARGE SCALE GENOMIC DNA]</scope>
    <source>
        <strain evidence="2 3">JCM 14969</strain>
    </source>
</reference>
<dbReference type="InterPro" id="IPR025349">
    <property type="entry name" value="DUF4253"/>
</dbReference>
<organism evidence="2 3">
    <name type="scientific">Kribbella sancticallisti</name>
    <dbReference type="NCBI Taxonomy" id="460087"/>
    <lineage>
        <taxon>Bacteria</taxon>
        <taxon>Bacillati</taxon>
        <taxon>Actinomycetota</taxon>
        <taxon>Actinomycetes</taxon>
        <taxon>Propionibacteriales</taxon>
        <taxon>Kribbellaceae</taxon>
        <taxon>Kribbella</taxon>
    </lineage>
</organism>
<protein>
    <submittedName>
        <fullName evidence="2">DUF4253 domain-containing protein</fullName>
    </submittedName>
</protein>
<dbReference type="EMBL" id="BAAAOS010000007">
    <property type="protein sequence ID" value="GAA1557344.1"/>
    <property type="molecule type" value="Genomic_DNA"/>
</dbReference>
<proteinExistence type="predicted"/>
<evidence type="ECO:0000313" key="2">
    <source>
        <dbReference type="EMBL" id="GAA1557344.1"/>
    </source>
</evidence>